<feature type="compositionally biased region" description="Basic and acidic residues" evidence="8">
    <location>
        <begin position="536"/>
        <end position="555"/>
    </location>
</feature>
<dbReference type="PROSITE" id="PS50071">
    <property type="entry name" value="HOMEOBOX_2"/>
    <property type="match status" value="1"/>
</dbReference>
<dbReference type="CDD" id="cd00086">
    <property type="entry name" value="homeodomain"/>
    <property type="match status" value="1"/>
</dbReference>
<feature type="region of interest" description="Disordered" evidence="8">
    <location>
        <begin position="199"/>
        <end position="226"/>
    </location>
</feature>
<sequence length="562" mass="62667">MEGQLLKSDVLSFGIDTILSQSHQNNPGCFTTFHSNKEVALERTVRHEDRKENSQGSGYSQEDDCLTDKNESGKCLPDENKVRDRDKQVGFLNASVEMDTDPFKPDLTNTPTLSETQSKLGTTHSDCCTELERIPYGAKGNHTPFRAEVATDPDRLTPRENNDREKDEPLLKMKSSEVRSHVAHTCTEGNQNLNVRYSENQNISPPQTPSASLSPQPSQTHPGPLNFGLPRPIPLICSSQIAEKVQSPQGFSVNEPNSPYIGWPVLKSLYPAASYGSPGSAATVAGLSSSYLSPGSPVSSIYSFQLPLPQHLHYIKGLNSVATPNHGISLPSTVSTSDSEARSPNFPIMETSLSQGYIQRVMSYIAGEPHILNSWSTLKASRSQHQWSDGNADSLPASLRCSQNCRVPYQPKKKKPRTSFTRLQIVELEKRFHRQKYLASAERSSLAKMLKMTDAQVKTWFQNRRTKWRRQTAEERDAERQAATRLMLSLQHADQVKADGDVTDQICLSNSSLHALQNLRPWSEDGEDDDGDEGTEEKHTERMDDRLDAVEKTQMEKTQISV</sequence>
<evidence type="ECO:0000256" key="3">
    <source>
        <dbReference type="ARBA" id="ARBA00023125"/>
    </source>
</evidence>
<feature type="region of interest" description="Disordered" evidence="8">
    <location>
        <begin position="98"/>
        <end position="181"/>
    </location>
</feature>
<evidence type="ECO:0000256" key="2">
    <source>
        <dbReference type="ARBA" id="ARBA00022473"/>
    </source>
</evidence>
<dbReference type="GO" id="GO:0005634">
    <property type="term" value="C:nucleus"/>
    <property type="evidence" value="ECO:0007669"/>
    <property type="project" value="UniProtKB-SubCell"/>
</dbReference>
<dbReference type="GO" id="GO:0000981">
    <property type="term" value="F:DNA-binding transcription factor activity, RNA polymerase II-specific"/>
    <property type="evidence" value="ECO:0007669"/>
    <property type="project" value="InterPro"/>
</dbReference>
<gene>
    <name evidence="10" type="ORF">ElyMa_004729700</name>
</gene>
<name>A0AAV4ICJ0_9GAST</name>
<feature type="region of interest" description="Disordered" evidence="8">
    <location>
        <begin position="518"/>
        <end position="562"/>
    </location>
</feature>
<evidence type="ECO:0000256" key="8">
    <source>
        <dbReference type="SAM" id="MobiDB-lite"/>
    </source>
</evidence>
<evidence type="ECO:0000313" key="10">
    <source>
        <dbReference type="EMBL" id="GFS07388.1"/>
    </source>
</evidence>
<accession>A0AAV4ICJ0</accession>
<protein>
    <submittedName>
        <fullName evidence="10">T-cell leukemia homeobox protein 3</fullName>
    </submittedName>
</protein>
<dbReference type="SMART" id="SM00389">
    <property type="entry name" value="HOX"/>
    <property type="match status" value="1"/>
</dbReference>
<feature type="compositionally biased region" description="Basic and acidic residues" evidence="8">
    <location>
        <begin position="66"/>
        <end position="82"/>
    </location>
</feature>
<dbReference type="InterPro" id="IPR001356">
    <property type="entry name" value="HD"/>
</dbReference>
<dbReference type="PANTHER" id="PTHR45921">
    <property type="entry name" value="IP01054P"/>
    <property type="match status" value="1"/>
</dbReference>
<dbReference type="GO" id="GO:0000978">
    <property type="term" value="F:RNA polymerase II cis-regulatory region sequence-specific DNA binding"/>
    <property type="evidence" value="ECO:0007669"/>
    <property type="project" value="TreeGrafter"/>
</dbReference>
<keyword evidence="5 6" id="KW-0539">Nucleus</keyword>
<dbReference type="Proteomes" id="UP000762676">
    <property type="component" value="Unassembled WGS sequence"/>
</dbReference>
<keyword evidence="11" id="KW-1185">Reference proteome</keyword>
<organism evidence="10 11">
    <name type="scientific">Elysia marginata</name>
    <dbReference type="NCBI Taxonomy" id="1093978"/>
    <lineage>
        <taxon>Eukaryota</taxon>
        <taxon>Metazoa</taxon>
        <taxon>Spiralia</taxon>
        <taxon>Lophotrochozoa</taxon>
        <taxon>Mollusca</taxon>
        <taxon>Gastropoda</taxon>
        <taxon>Heterobranchia</taxon>
        <taxon>Euthyneura</taxon>
        <taxon>Panpulmonata</taxon>
        <taxon>Sacoglossa</taxon>
        <taxon>Placobranchoidea</taxon>
        <taxon>Plakobranchidae</taxon>
        <taxon>Elysia</taxon>
    </lineage>
</organism>
<evidence type="ECO:0000256" key="5">
    <source>
        <dbReference type="ARBA" id="ARBA00023242"/>
    </source>
</evidence>
<evidence type="ECO:0000256" key="1">
    <source>
        <dbReference type="ARBA" id="ARBA00004123"/>
    </source>
</evidence>
<dbReference type="InterPro" id="IPR017970">
    <property type="entry name" value="Homeobox_CS"/>
</dbReference>
<keyword evidence="2" id="KW-0217">Developmental protein</keyword>
<dbReference type="InterPro" id="IPR009057">
    <property type="entry name" value="Homeodomain-like_sf"/>
</dbReference>
<feature type="compositionally biased region" description="Acidic residues" evidence="8">
    <location>
        <begin position="524"/>
        <end position="535"/>
    </location>
</feature>
<keyword evidence="3 6" id="KW-0238">DNA-binding</keyword>
<dbReference type="InterPro" id="IPR042247">
    <property type="entry name" value="TLX1/2/3"/>
</dbReference>
<evidence type="ECO:0000256" key="6">
    <source>
        <dbReference type="PROSITE-ProRule" id="PRU00108"/>
    </source>
</evidence>
<feature type="DNA-binding region" description="Homeobox" evidence="6">
    <location>
        <begin position="413"/>
        <end position="472"/>
    </location>
</feature>
<dbReference type="GO" id="GO:0048513">
    <property type="term" value="P:animal organ development"/>
    <property type="evidence" value="ECO:0007669"/>
    <property type="project" value="TreeGrafter"/>
</dbReference>
<evidence type="ECO:0000259" key="9">
    <source>
        <dbReference type="PROSITE" id="PS50071"/>
    </source>
</evidence>
<feature type="compositionally biased region" description="Polar residues" evidence="8">
    <location>
        <begin position="199"/>
        <end position="221"/>
    </location>
</feature>
<reference evidence="10 11" key="1">
    <citation type="journal article" date="2021" name="Elife">
        <title>Chloroplast acquisition without the gene transfer in kleptoplastic sea slugs, Plakobranchus ocellatus.</title>
        <authorList>
            <person name="Maeda T."/>
            <person name="Takahashi S."/>
            <person name="Yoshida T."/>
            <person name="Shimamura S."/>
            <person name="Takaki Y."/>
            <person name="Nagai Y."/>
            <person name="Toyoda A."/>
            <person name="Suzuki Y."/>
            <person name="Arimoto A."/>
            <person name="Ishii H."/>
            <person name="Satoh N."/>
            <person name="Nishiyama T."/>
            <person name="Hasebe M."/>
            <person name="Maruyama T."/>
            <person name="Minagawa J."/>
            <person name="Obokata J."/>
            <person name="Shigenobu S."/>
        </authorList>
    </citation>
    <scope>NUCLEOTIDE SEQUENCE [LARGE SCALE GENOMIC DNA]</scope>
</reference>
<dbReference type="AlphaFoldDB" id="A0AAV4ICJ0"/>
<feature type="compositionally biased region" description="Basic and acidic residues" evidence="8">
    <location>
        <begin position="43"/>
        <end position="53"/>
    </location>
</feature>
<feature type="region of interest" description="Disordered" evidence="8">
    <location>
        <begin position="43"/>
        <end position="82"/>
    </location>
</feature>
<dbReference type="FunFam" id="1.10.10.60:FF:000040">
    <property type="entry name" value="T-cell leukemia homeobox protein 3"/>
    <property type="match status" value="1"/>
</dbReference>
<comment type="caution">
    <text evidence="10">The sequence shown here is derived from an EMBL/GenBank/DDBJ whole genome shotgun (WGS) entry which is preliminary data.</text>
</comment>
<evidence type="ECO:0000313" key="11">
    <source>
        <dbReference type="Proteomes" id="UP000762676"/>
    </source>
</evidence>
<dbReference type="PROSITE" id="PS00027">
    <property type="entry name" value="HOMEOBOX_1"/>
    <property type="match status" value="1"/>
</dbReference>
<dbReference type="EMBL" id="BMAT01009499">
    <property type="protein sequence ID" value="GFS07388.1"/>
    <property type="molecule type" value="Genomic_DNA"/>
</dbReference>
<dbReference type="Gene3D" id="1.10.10.60">
    <property type="entry name" value="Homeodomain-like"/>
    <property type="match status" value="1"/>
</dbReference>
<proteinExistence type="predicted"/>
<keyword evidence="4 6" id="KW-0371">Homeobox</keyword>
<dbReference type="SUPFAM" id="SSF46689">
    <property type="entry name" value="Homeodomain-like"/>
    <property type="match status" value="1"/>
</dbReference>
<feature type="compositionally biased region" description="Polar residues" evidence="8">
    <location>
        <begin position="107"/>
        <end position="126"/>
    </location>
</feature>
<dbReference type="PANTHER" id="PTHR45921:SF6">
    <property type="entry name" value="C15"/>
    <property type="match status" value="1"/>
</dbReference>
<feature type="compositionally biased region" description="Basic and acidic residues" evidence="8">
    <location>
        <begin position="152"/>
        <end position="180"/>
    </location>
</feature>
<comment type="subcellular location">
    <subcellularLocation>
        <location evidence="1 6 7">Nucleus</location>
    </subcellularLocation>
</comment>
<feature type="domain" description="Homeobox" evidence="9">
    <location>
        <begin position="411"/>
        <end position="471"/>
    </location>
</feature>
<evidence type="ECO:0000256" key="7">
    <source>
        <dbReference type="RuleBase" id="RU000682"/>
    </source>
</evidence>
<dbReference type="Pfam" id="PF00046">
    <property type="entry name" value="Homeodomain"/>
    <property type="match status" value="1"/>
</dbReference>
<evidence type="ECO:0000256" key="4">
    <source>
        <dbReference type="ARBA" id="ARBA00023155"/>
    </source>
</evidence>